<feature type="transmembrane region" description="Helical" evidence="6">
    <location>
        <begin position="69"/>
        <end position="88"/>
    </location>
</feature>
<comment type="caution">
    <text evidence="8">The sequence shown here is derived from an EMBL/GenBank/DDBJ whole genome shotgun (WGS) entry which is preliminary data.</text>
</comment>
<proteinExistence type="predicted"/>
<evidence type="ECO:0000256" key="4">
    <source>
        <dbReference type="ARBA" id="ARBA00023136"/>
    </source>
</evidence>
<comment type="subcellular location">
    <subcellularLocation>
        <location evidence="1">Membrane</location>
        <topology evidence="1">Multi-pass membrane protein</topology>
    </subcellularLocation>
</comment>
<organism evidence="8 9">
    <name type="scientific">Streptomyces albospinus</name>
    <dbReference type="NCBI Taxonomy" id="285515"/>
    <lineage>
        <taxon>Bacteria</taxon>
        <taxon>Bacillati</taxon>
        <taxon>Actinomycetota</taxon>
        <taxon>Actinomycetes</taxon>
        <taxon>Kitasatosporales</taxon>
        <taxon>Streptomycetaceae</taxon>
        <taxon>Streptomyces</taxon>
    </lineage>
</organism>
<dbReference type="InterPro" id="IPR006977">
    <property type="entry name" value="Yip1_dom"/>
</dbReference>
<dbReference type="RefSeq" id="WP_229852767.1">
    <property type="nucleotide sequence ID" value="NZ_BMRP01000028.1"/>
</dbReference>
<evidence type="ECO:0000313" key="9">
    <source>
        <dbReference type="Proteomes" id="UP000654471"/>
    </source>
</evidence>
<feature type="transmembrane region" description="Helical" evidence="6">
    <location>
        <begin position="168"/>
        <end position="188"/>
    </location>
</feature>
<keyword evidence="4 6" id="KW-0472">Membrane</keyword>
<accession>A0ABQ2VJQ9</accession>
<feature type="transmembrane region" description="Helical" evidence="6">
    <location>
        <begin position="140"/>
        <end position="162"/>
    </location>
</feature>
<sequence length="220" mass="23609">MSASPPPSHPPSQPGPKPPPPTLVQPPPREPAPARREPARRRRLWWHRLIFGLWYRPVDVFDEARDRSAWSAAALLCLISGGIGIVSVDAFRAQWAADRAAALQLAGMAEAGVLTASLALGAVTHAIARTLGGNGRFAPTASLFIVLFWVTDLPRLGIASWLPASSTFVQAATWTTWGFGYFLAALLIRGQHHLPTHKSAAAVSVQMLASLALLKLGPVR</sequence>
<evidence type="ECO:0000256" key="3">
    <source>
        <dbReference type="ARBA" id="ARBA00022989"/>
    </source>
</evidence>
<evidence type="ECO:0000256" key="2">
    <source>
        <dbReference type="ARBA" id="ARBA00022692"/>
    </source>
</evidence>
<keyword evidence="9" id="KW-1185">Reference proteome</keyword>
<dbReference type="Pfam" id="PF04893">
    <property type="entry name" value="Yip1"/>
    <property type="match status" value="1"/>
</dbReference>
<evidence type="ECO:0000313" key="8">
    <source>
        <dbReference type="EMBL" id="GGU86745.1"/>
    </source>
</evidence>
<reference evidence="9" key="1">
    <citation type="journal article" date="2019" name="Int. J. Syst. Evol. Microbiol.">
        <title>The Global Catalogue of Microorganisms (GCM) 10K type strain sequencing project: providing services to taxonomists for standard genome sequencing and annotation.</title>
        <authorList>
            <consortium name="The Broad Institute Genomics Platform"/>
            <consortium name="The Broad Institute Genome Sequencing Center for Infectious Disease"/>
            <person name="Wu L."/>
            <person name="Ma J."/>
        </authorList>
    </citation>
    <scope>NUCLEOTIDE SEQUENCE [LARGE SCALE GENOMIC DNA]</scope>
    <source>
        <strain evidence="9">JCM 3399</strain>
    </source>
</reference>
<evidence type="ECO:0000256" key="6">
    <source>
        <dbReference type="SAM" id="Phobius"/>
    </source>
</evidence>
<protein>
    <recommendedName>
        <fullName evidence="7">Yip1 domain-containing protein</fullName>
    </recommendedName>
</protein>
<evidence type="ECO:0000256" key="1">
    <source>
        <dbReference type="ARBA" id="ARBA00004141"/>
    </source>
</evidence>
<feature type="region of interest" description="Disordered" evidence="5">
    <location>
        <begin position="1"/>
        <end position="38"/>
    </location>
</feature>
<evidence type="ECO:0000259" key="7">
    <source>
        <dbReference type="Pfam" id="PF04893"/>
    </source>
</evidence>
<name>A0ABQ2VJQ9_9ACTN</name>
<feature type="compositionally biased region" description="Pro residues" evidence="5">
    <location>
        <begin position="1"/>
        <end position="31"/>
    </location>
</feature>
<keyword evidence="3 6" id="KW-1133">Transmembrane helix</keyword>
<gene>
    <name evidence="8" type="ORF">GCM10010211_61080</name>
</gene>
<dbReference type="Proteomes" id="UP000654471">
    <property type="component" value="Unassembled WGS sequence"/>
</dbReference>
<dbReference type="EMBL" id="BMRP01000028">
    <property type="protein sequence ID" value="GGU86745.1"/>
    <property type="molecule type" value="Genomic_DNA"/>
</dbReference>
<feature type="transmembrane region" description="Helical" evidence="6">
    <location>
        <begin position="108"/>
        <end position="128"/>
    </location>
</feature>
<evidence type="ECO:0000256" key="5">
    <source>
        <dbReference type="SAM" id="MobiDB-lite"/>
    </source>
</evidence>
<feature type="domain" description="Yip1" evidence="7">
    <location>
        <begin position="51"/>
        <end position="209"/>
    </location>
</feature>
<keyword evidence="2 6" id="KW-0812">Transmembrane</keyword>